<evidence type="ECO:0000313" key="2">
    <source>
        <dbReference type="Proteomes" id="UP000266673"/>
    </source>
</evidence>
<proteinExistence type="predicted"/>
<accession>A0A397TYB3</accession>
<protein>
    <recommendedName>
        <fullName evidence="3">HAT C-terminal dimerisation domain-containing protein</fullName>
    </recommendedName>
</protein>
<reference evidence="1 2" key="1">
    <citation type="submission" date="2018-06" db="EMBL/GenBank/DDBJ databases">
        <title>Comparative genomics reveals the genomic features of Rhizophagus irregularis, R. cerebriforme, R. diaphanum and Gigaspora rosea, and their symbiotic lifestyle signature.</title>
        <authorList>
            <person name="Morin E."/>
            <person name="San Clemente H."/>
            <person name="Chen E.C.H."/>
            <person name="De La Providencia I."/>
            <person name="Hainaut M."/>
            <person name="Kuo A."/>
            <person name="Kohler A."/>
            <person name="Murat C."/>
            <person name="Tang N."/>
            <person name="Roy S."/>
            <person name="Loubradou J."/>
            <person name="Henrissat B."/>
            <person name="Grigoriev I.V."/>
            <person name="Corradi N."/>
            <person name="Roux C."/>
            <person name="Martin F.M."/>
        </authorList>
    </citation>
    <scope>NUCLEOTIDE SEQUENCE [LARGE SCALE GENOMIC DNA]</scope>
    <source>
        <strain evidence="1 2">DAOM 194757</strain>
    </source>
</reference>
<name>A0A397TYB3_9GLOM</name>
<sequence>MKKYKEYEPPFNIYWNDQDDVLIWWLTLDIQPNYLEKLAIKILNLKPHNVSSKVYPWCVSNSKKELKYFSNEITEEEIKIYDEIDYLNEADEVLTDILPENQLEIDSGFKIEEVVNEFEDNFFD</sequence>
<evidence type="ECO:0008006" key="3">
    <source>
        <dbReference type="Google" id="ProtNLM"/>
    </source>
</evidence>
<keyword evidence="2" id="KW-1185">Reference proteome</keyword>
<gene>
    <name evidence="1" type="ORF">C2G38_2235459</name>
</gene>
<organism evidence="1 2">
    <name type="scientific">Gigaspora rosea</name>
    <dbReference type="NCBI Taxonomy" id="44941"/>
    <lineage>
        <taxon>Eukaryota</taxon>
        <taxon>Fungi</taxon>
        <taxon>Fungi incertae sedis</taxon>
        <taxon>Mucoromycota</taxon>
        <taxon>Glomeromycotina</taxon>
        <taxon>Glomeromycetes</taxon>
        <taxon>Diversisporales</taxon>
        <taxon>Gigasporaceae</taxon>
        <taxon>Gigaspora</taxon>
    </lineage>
</organism>
<dbReference type="EMBL" id="QKWP01005127">
    <property type="protein sequence ID" value="RIB00143.1"/>
    <property type="molecule type" value="Genomic_DNA"/>
</dbReference>
<evidence type="ECO:0000313" key="1">
    <source>
        <dbReference type="EMBL" id="RIB00143.1"/>
    </source>
</evidence>
<dbReference type="Proteomes" id="UP000266673">
    <property type="component" value="Unassembled WGS sequence"/>
</dbReference>
<dbReference type="AlphaFoldDB" id="A0A397TYB3"/>
<comment type="caution">
    <text evidence="1">The sequence shown here is derived from an EMBL/GenBank/DDBJ whole genome shotgun (WGS) entry which is preliminary data.</text>
</comment>